<proteinExistence type="predicted"/>
<evidence type="ECO:0000256" key="1">
    <source>
        <dbReference type="SAM" id="MobiDB-lite"/>
    </source>
</evidence>
<accession>A0A481Z5K4</accession>
<dbReference type="EMBL" id="MK500500">
    <property type="protein sequence ID" value="QBK90866.1"/>
    <property type="molecule type" value="Genomic_DNA"/>
</dbReference>
<feature type="compositionally biased region" description="Polar residues" evidence="1">
    <location>
        <begin position="434"/>
        <end position="451"/>
    </location>
</feature>
<feature type="compositionally biased region" description="Basic and acidic residues" evidence="1">
    <location>
        <begin position="457"/>
        <end position="483"/>
    </location>
</feature>
<feature type="region of interest" description="Disordered" evidence="1">
    <location>
        <begin position="402"/>
        <end position="483"/>
    </location>
</feature>
<name>A0A481Z5K4_9VIRU</name>
<gene>
    <name evidence="2" type="ORF">LCPAC201_01670</name>
</gene>
<reference evidence="2" key="1">
    <citation type="journal article" date="2019" name="MBio">
        <title>Virus Genomes from Deep Sea Sediments Expand the Ocean Megavirome and Support Independent Origins of Viral Gigantism.</title>
        <authorList>
            <person name="Backstrom D."/>
            <person name="Yutin N."/>
            <person name="Jorgensen S.L."/>
            <person name="Dharamshi J."/>
            <person name="Homa F."/>
            <person name="Zaremba-Niedwiedzka K."/>
            <person name="Spang A."/>
            <person name="Wolf Y.I."/>
            <person name="Koonin E.V."/>
            <person name="Ettema T.J."/>
        </authorList>
    </citation>
    <scope>NUCLEOTIDE SEQUENCE</scope>
</reference>
<feature type="compositionally biased region" description="Basic residues" evidence="1">
    <location>
        <begin position="410"/>
        <end position="428"/>
    </location>
</feature>
<evidence type="ECO:0000313" key="2">
    <source>
        <dbReference type="EMBL" id="QBK90866.1"/>
    </source>
</evidence>
<sequence>MEADHNLPEWLSNPLRESLETLFLDLDSNLEKRSTINEYQETPVKDETRLYRGARKSKITPKLKELLLLDQQSMTNLQEDDDNKFVPFLTSDPREYHLNSNLPTPIRELLTYYYWRVRIPPDSPCQIKVGLFGRQGKMVIKPPTDEKVVCRVVIHLGPEEVYQLTEVNKSGKLGFSKQRVISNGSYMVLNRECLLEHNIFVSPNPRVKFPLPENCEEMIQQGLSAVGSGNQYGKKTKMPNSNQIKKMMNKTIVRLRTYRRLTVVLDFGPSSLVEDDKMVKIANFGDGAGPPPPGREKGDKMEWPDKLPSTIPANIAKSLPPGIDPSIIGRISGDKQLAGMVNSIAKGVASDLEGREELNSEQPMITKDLVSAIATSAVKRISRDKVVKLSDNIEAVVSETNPNLINGSSRKARRRKARKDRRNRNRNRGKVDSPTLTNLDDPSLTLDSGDSITEPGGKSEQETLDRDDLLSRMSKDKEKSDQD</sequence>
<protein>
    <submittedName>
        <fullName evidence="2">Uncharacterized protein</fullName>
    </submittedName>
</protein>
<organism evidence="2">
    <name type="scientific">Pithovirus LCPAC201</name>
    <dbReference type="NCBI Taxonomy" id="2506591"/>
    <lineage>
        <taxon>Viruses</taxon>
        <taxon>Pithoviruses</taxon>
    </lineage>
</organism>